<evidence type="ECO:0000313" key="4">
    <source>
        <dbReference type="Proteomes" id="UP001272987"/>
    </source>
</evidence>
<dbReference type="RefSeq" id="WP_158002786.1">
    <property type="nucleotide sequence ID" value="NZ_CP122369.1"/>
</dbReference>
<dbReference type="GeneID" id="69812510"/>
<evidence type="ECO:0000313" key="2">
    <source>
        <dbReference type="EMBL" id="MDX2964390.1"/>
    </source>
</evidence>
<gene>
    <name evidence="2" type="ORF">PV399_32435</name>
    <name evidence="3" type="ORF">PV666_34430</name>
</gene>
<dbReference type="Proteomes" id="UP001272987">
    <property type="component" value="Unassembled WGS sequence"/>
</dbReference>
<evidence type="ECO:0000313" key="3">
    <source>
        <dbReference type="EMBL" id="MDX3022939.1"/>
    </source>
</evidence>
<feature type="region of interest" description="Disordered" evidence="1">
    <location>
        <begin position="1"/>
        <end position="21"/>
    </location>
</feature>
<dbReference type="Proteomes" id="UP001282288">
    <property type="component" value="Unassembled WGS sequence"/>
</dbReference>
<evidence type="ECO:0000313" key="5">
    <source>
        <dbReference type="Proteomes" id="UP001282288"/>
    </source>
</evidence>
<protein>
    <submittedName>
        <fullName evidence="2">Uncharacterized protein</fullName>
    </submittedName>
</protein>
<dbReference type="AlphaFoldDB" id="A0AAP6BGV2"/>
<sequence length="55" mass="5695">MSVGAGRHTVPGRQPVLPEAGDDTDTLVVHEAALGPPLLSSVCRPIPLITVRSPL</sequence>
<comment type="caution">
    <text evidence="2">The sequence shown here is derived from an EMBL/GenBank/DDBJ whole genome shotgun (WGS) entry which is preliminary data.</text>
</comment>
<evidence type="ECO:0000256" key="1">
    <source>
        <dbReference type="SAM" id="MobiDB-lite"/>
    </source>
</evidence>
<organism evidence="2 5">
    <name type="scientific">Streptomyces acidiscabies</name>
    <dbReference type="NCBI Taxonomy" id="42234"/>
    <lineage>
        <taxon>Bacteria</taxon>
        <taxon>Bacillati</taxon>
        <taxon>Actinomycetota</taxon>
        <taxon>Actinomycetes</taxon>
        <taxon>Kitasatosporales</taxon>
        <taxon>Streptomycetaceae</taxon>
        <taxon>Streptomyces</taxon>
    </lineage>
</organism>
<keyword evidence="4" id="KW-1185">Reference proteome</keyword>
<reference evidence="2 4" key="1">
    <citation type="journal article" date="2023" name="Microb. Genom.">
        <title>Mesoterricola silvestris gen. nov., sp. nov., Mesoterricola sediminis sp. nov., Geothrix oryzae sp. nov., Geothrix edaphica sp. nov., Geothrix rubra sp. nov., and Geothrix limicola sp. nov., six novel members of Acidobacteriota isolated from soils.</title>
        <authorList>
            <person name="Weisberg A.J."/>
            <person name="Pearce E."/>
            <person name="Kramer C.G."/>
            <person name="Chang J.H."/>
            <person name="Clarke C.R."/>
        </authorList>
    </citation>
    <scope>NUCLEOTIDE SEQUENCE</scope>
    <source>
        <strain evidence="3 4">NB05-1H</strain>
        <strain evidence="2">NRRL_B-16521</strain>
    </source>
</reference>
<dbReference type="EMBL" id="JARAWC010000030">
    <property type="protein sequence ID" value="MDX2964390.1"/>
    <property type="molecule type" value="Genomic_DNA"/>
</dbReference>
<dbReference type="EMBL" id="JARAWP010000024">
    <property type="protein sequence ID" value="MDX3022939.1"/>
    <property type="molecule type" value="Genomic_DNA"/>
</dbReference>
<name>A0AAP6BGV2_9ACTN</name>
<accession>A0AAP6BGV2</accession>
<proteinExistence type="predicted"/>